<proteinExistence type="predicted"/>
<dbReference type="OrthoDB" id="415148at2"/>
<gene>
    <name evidence="3" type="ORF">BWI75_16315</name>
</gene>
<dbReference type="PROSITE" id="PS50005">
    <property type="entry name" value="TPR"/>
    <property type="match status" value="1"/>
</dbReference>
<feature type="transmembrane region" description="Helical" evidence="2">
    <location>
        <begin position="21"/>
        <end position="41"/>
    </location>
</feature>
<feature type="repeat" description="TPR" evidence="1">
    <location>
        <begin position="244"/>
        <end position="277"/>
    </location>
</feature>
<dbReference type="PANTHER" id="PTHR12558:SF33">
    <property type="entry name" value="BLL7664 PROTEIN"/>
    <property type="match status" value="1"/>
</dbReference>
<dbReference type="EMBL" id="NAPY01000027">
    <property type="protein sequence ID" value="MUL37847.1"/>
    <property type="molecule type" value="Genomic_DNA"/>
</dbReference>
<evidence type="ECO:0000313" key="4">
    <source>
        <dbReference type="Proteomes" id="UP000441797"/>
    </source>
</evidence>
<dbReference type="InterPro" id="IPR011990">
    <property type="entry name" value="TPR-like_helical_dom_sf"/>
</dbReference>
<dbReference type="PANTHER" id="PTHR12558">
    <property type="entry name" value="CELL DIVISION CYCLE 16,23,27"/>
    <property type="match status" value="1"/>
</dbReference>
<reference evidence="3 4" key="1">
    <citation type="journal article" date="2019" name="Front. Microbiol.">
        <title>Genomic Features for Desiccation Tolerance and Sugar Biosynthesis in the Extremophile Gloeocapsopsis sp. UTEX B3054.</title>
        <authorList>
            <person name="Urrejola C."/>
            <person name="Alcorta J."/>
            <person name="Salas L."/>
            <person name="Vasquez M."/>
            <person name="Polz M.F."/>
            <person name="Vicuna R."/>
            <person name="Diez B."/>
        </authorList>
    </citation>
    <scope>NUCLEOTIDE SEQUENCE [LARGE SCALE GENOMIC DNA]</scope>
    <source>
        <strain evidence="3 4">1H9</strain>
    </source>
</reference>
<keyword evidence="2" id="KW-0472">Membrane</keyword>
<dbReference type="Pfam" id="PF13432">
    <property type="entry name" value="TPR_16"/>
    <property type="match status" value="1"/>
</dbReference>
<dbReference type="AlphaFoldDB" id="A0A6N8G0F3"/>
<keyword evidence="4" id="KW-1185">Reference proteome</keyword>
<keyword evidence="2" id="KW-0812">Transmembrane</keyword>
<keyword evidence="1" id="KW-0802">TPR repeat</keyword>
<sequence length="475" mass="52435">MKVKDAECYNHRTKKNLSKQLWVLLVLPITTILLVTISPPLRSWLGSFVKPDATQLTTPYRYPFSLSLPGATNTTSLVQKEITFYQQRVQADATSGLNLASLARAYLKMGRATGESSWYLLAEQTAQRSLANLPFYNDGAVLVLARVAEAQHDFPQAIHAATQVLKSQGDNEDALAIMVTSHLALGKLPQASQSATALVKRIPTLGSLTLLALTKAAQGQEQEALQAFQSALAVEEPGETGSSAWTRTLLGQFYYKRGQLQLAGELYREALRILPRYPLALVHLAELETRWGQYQAAESHYDQVIAYSRESSTTFDHVVMRGKARLKQLQDKPSEAIALLDEAEALLRQTATGHSSGSFGHRQELAQLLLERGRPQDVTEAVSLMQAEVNIRRDAHTLDTLAWALSRSGRWQEADRVIQEAIRLGTSDAGIFYRAGTIAQALGNKPKALTYWQLAQKTDPTFNAQARQLGLGLEL</sequence>
<comment type="caution">
    <text evidence="3">The sequence shown here is derived from an EMBL/GenBank/DDBJ whole genome shotgun (WGS) entry which is preliminary data.</text>
</comment>
<dbReference type="Pfam" id="PF13424">
    <property type="entry name" value="TPR_12"/>
    <property type="match status" value="1"/>
</dbReference>
<dbReference type="Proteomes" id="UP000441797">
    <property type="component" value="Unassembled WGS sequence"/>
</dbReference>
<evidence type="ECO:0008006" key="5">
    <source>
        <dbReference type="Google" id="ProtNLM"/>
    </source>
</evidence>
<evidence type="ECO:0000313" key="3">
    <source>
        <dbReference type="EMBL" id="MUL37847.1"/>
    </source>
</evidence>
<dbReference type="SMART" id="SM00028">
    <property type="entry name" value="TPR"/>
    <property type="match status" value="7"/>
</dbReference>
<dbReference type="SUPFAM" id="SSF48452">
    <property type="entry name" value="TPR-like"/>
    <property type="match status" value="2"/>
</dbReference>
<evidence type="ECO:0000256" key="1">
    <source>
        <dbReference type="PROSITE-ProRule" id="PRU00339"/>
    </source>
</evidence>
<protein>
    <recommendedName>
        <fullName evidence="5">MalT-like TPR region domain-containing protein</fullName>
    </recommendedName>
</protein>
<evidence type="ECO:0000256" key="2">
    <source>
        <dbReference type="SAM" id="Phobius"/>
    </source>
</evidence>
<name>A0A6N8G0F3_9CHRO</name>
<dbReference type="Pfam" id="PF13176">
    <property type="entry name" value="TPR_7"/>
    <property type="match status" value="1"/>
</dbReference>
<dbReference type="InterPro" id="IPR019734">
    <property type="entry name" value="TPR_rpt"/>
</dbReference>
<organism evidence="3 4">
    <name type="scientific">Gloeocapsopsis dulcis AAB1 = 1H9</name>
    <dbReference type="NCBI Taxonomy" id="1433147"/>
    <lineage>
        <taxon>Bacteria</taxon>
        <taxon>Bacillati</taxon>
        <taxon>Cyanobacteriota</taxon>
        <taxon>Cyanophyceae</taxon>
        <taxon>Oscillatoriophycideae</taxon>
        <taxon>Chroococcales</taxon>
        <taxon>Chroococcaceae</taxon>
        <taxon>Gloeocapsopsis</taxon>
        <taxon>Gloeocapsopsis dulcis</taxon>
    </lineage>
</organism>
<keyword evidence="2" id="KW-1133">Transmembrane helix</keyword>
<accession>A0A6N8G0F3</accession>
<dbReference type="Gene3D" id="1.25.40.10">
    <property type="entry name" value="Tetratricopeptide repeat domain"/>
    <property type="match status" value="2"/>
</dbReference>
<dbReference type="RefSeq" id="WP_105219885.1">
    <property type="nucleotide sequence ID" value="NZ_CAWNSU010000049.1"/>
</dbReference>